<dbReference type="Proteomes" id="UP001162090">
    <property type="component" value="Chromosome 7"/>
</dbReference>
<evidence type="ECO:0000313" key="2">
    <source>
        <dbReference type="EMBL" id="CAI4063302.1"/>
    </source>
</evidence>
<proteinExistence type="predicted"/>
<keyword evidence="1" id="KW-0999">Mitochondrion inner membrane</keyword>
<keyword evidence="1" id="KW-0472">Membrane</keyword>
<dbReference type="GO" id="GO:0044284">
    <property type="term" value="C:mitochondrial crista junction"/>
    <property type="evidence" value="ECO:0007669"/>
    <property type="project" value="TreeGrafter"/>
</dbReference>
<organism evidence="2 3">
    <name type="scientific">Saccharomyces uvarum</name>
    <name type="common">Yeast</name>
    <name type="synonym">Saccharomyces bayanus var. uvarum</name>
    <dbReference type="NCBI Taxonomy" id="230603"/>
    <lineage>
        <taxon>Eukaryota</taxon>
        <taxon>Fungi</taxon>
        <taxon>Dikarya</taxon>
        <taxon>Ascomycota</taxon>
        <taxon>Saccharomycotina</taxon>
        <taxon>Saccharomycetes</taxon>
        <taxon>Saccharomycetales</taxon>
        <taxon>Saccharomycetaceae</taxon>
        <taxon>Saccharomyces</taxon>
    </lineage>
</organism>
<dbReference type="GO" id="GO:0061617">
    <property type="term" value="C:MICOS complex"/>
    <property type="evidence" value="ECO:0007669"/>
    <property type="project" value="UniProtKB-UniRule"/>
</dbReference>
<comment type="subunit">
    <text evidence="1">Component of the mitochondrial contact site and cristae organizing system (MICOS) complex.</text>
</comment>
<name>A0AA35JKC2_SACUV</name>
<sequence length="233" mass="26821">MKKNFYRQLDPVEEKIVPPENAIVISSDAKEATINEKEAKQGVLSQRFMRFIGENELVDGISVRDPEYMKKFFNERRLQLSAKWDKAAKKIDEAVGKYYAREKSFTSTIASLHTEPEERLIPGISSTLVAFMTGSVLTRRRTWLLRATMPIILGSCCFAYVMPSTFNNVMGLVHDLEKNSFPNFVQRQDNVWGEIKRLSNTSVQYYHDARKWLNQDVEKTGDAIKDWTGVNVK</sequence>
<keyword evidence="1" id="KW-1133">Transmembrane helix</keyword>
<dbReference type="Pfam" id="PF09769">
    <property type="entry name" value="ApoO"/>
    <property type="match status" value="1"/>
</dbReference>
<accession>A0AA35JKC2</accession>
<dbReference type="GO" id="GO:0042407">
    <property type="term" value="P:cristae formation"/>
    <property type="evidence" value="ECO:0007669"/>
    <property type="project" value="InterPro"/>
</dbReference>
<dbReference type="EMBL" id="OX365918">
    <property type="protein sequence ID" value="CAI4063302.1"/>
    <property type="molecule type" value="Genomic_DNA"/>
</dbReference>
<keyword evidence="1" id="KW-0812">Transmembrane</keyword>
<comment type="function">
    <text evidence="1">Component of the MICOS complex, a large protein complex of the mitochondrial inner membrane that plays crucial roles in the maintenance of crista junctions, inner membrane architecture, and formation of contact sites to the outer membrane.</text>
</comment>
<dbReference type="PANTHER" id="PTHR28268:SF1">
    <property type="entry name" value="MICOS SUBUNIT MIC26"/>
    <property type="match status" value="1"/>
</dbReference>
<keyword evidence="1" id="KW-0496">Mitochondrion</keyword>
<dbReference type="AlphaFoldDB" id="A0AA35JKC2"/>
<evidence type="ECO:0000313" key="3">
    <source>
        <dbReference type="Proteomes" id="UP001162090"/>
    </source>
</evidence>
<dbReference type="PANTHER" id="PTHR28268">
    <property type="entry name" value="MICOS SUBUNIT MIC26"/>
    <property type="match status" value="1"/>
</dbReference>
<reference evidence="2" key="1">
    <citation type="submission" date="2022-10" db="EMBL/GenBank/DDBJ databases">
        <authorList>
            <person name="Byrne P K."/>
        </authorList>
    </citation>
    <scope>NUCLEOTIDE SEQUENCE</scope>
    <source>
        <strain evidence="2">CBS7001</strain>
    </source>
</reference>
<protein>
    <recommendedName>
        <fullName evidence="1">MICOS complex subunit</fullName>
    </recommendedName>
</protein>
<gene>
    <name evidence="2" type="primary">SUVC07G4580</name>
    <name evidence="2" type="ORF">SUVC_07G4580</name>
</gene>
<dbReference type="InterPro" id="IPR033181">
    <property type="entry name" value="Mic26_fungi"/>
</dbReference>
<comment type="subcellular location">
    <subcellularLocation>
        <location evidence="1">Mitochondrion inner membrane</location>
    </subcellularLocation>
</comment>
<dbReference type="InterPro" id="IPR019166">
    <property type="entry name" value="MIC26/MIC27"/>
</dbReference>
<feature type="transmembrane region" description="Helical" evidence="1">
    <location>
        <begin position="143"/>
        <end position="162"/>
    </location>
</feature>
<evidence type="ECO:0000256" key="1">
    <source>
        <dbReference type="RuleBase" id="RU363021"/>
    </source>
</evidence>